<accession>B1XZ22</accession>
<dbReference type="AlphaFoldDB" id="B1XZ22"/>
<dbReference type="OrthoDB" id="9129493at2"/>
<evidence type="ECO:0000313" key="1">
    <source>
        <dbReference type="EMBL" id="ACB34041.1"/>
    </source>
</evidence>
<keyword evidence="2" id="KW-1185">Reference proteome</keyword>
<protein>
    <submittedName>
        <fullName evidence="1">Uncharacterized protein</fullName>
    </submittedName>
</protein>
<name>B1XZ22_LEPCP</name>
<dbReference type="HOGENOM" id="CLU_782282_0_0_4"/>
<dbReference type="KEGG" id="lch:Lcho_1774"/>
<proteinExistence type="predicted"/>
<gene>
    <name evidence="1" type="ordered locus">Lcho_1774</name>
</gene>
<sequence>MAAQRIESDWHDDSTGDGFELGRDYARHALTPPAEHLGPGNPVRQGWDAGRARFAQRTSPAGEHTRLWLQLRLQAWREGRHFELLSVTPNYLGQLATSHCPVTRRKFSSQPGDPRRGAAADAVIARLHDDAGYAAGHLATLSRVAGQARAERTWDESMQQAQRIEAAGGGQVDGLSGDAWRRLGVLLSFVTPLPHTLAARVPLLVLPPNRLHLRNPIQALQVLATRMLARSGWSARMPALLRLLPRGCAQQDFQRFFIALLARVIEGGQPTDPLRRRWALEDAWRDTEVQQLWWQFALQLDAEQAQYLMERAAEAGLFDQRVVLHSDEQSTDGWALDTRGYTVTACNAVADMPTPLWQIAASPARGVPIAAMARQLSLPWSQPVAGA</sequence>
<organism evidence="1 2">
    <name type="scientific">Leptothrix cholodnii (strain ATCC 51168 / LMG 8142 / SP-6)</name>
    <name type="common">Leptothrix discophora (strain SP-6)</name>
    <dbReference type="NCBI Taxonomy" id="395495"/>
    <lineage>
        <taxon>Bacteria</taxon>
        <taxon>Pseudomonadati</taxon>
        <taxon>Pseudomonadota</taxon>
        <taxon>Betaproteobacteria</taxon>
        <taxon>Burkholderiales</taxon>
        <taxon>Sphaerotilaceae</taxon>
        <taxon>Leptothrix</taxon>
    </lineage>
</organism>
<dbReference type="RefSeq" id="WP_012346802.1">
    <property type="nucleotide sequence ID" value="NC_010524.1"/>
</dbReference>
<reference evidence="1 2" key="1">
    <citation type="submission" date="2008-03" db="EMBL/GenBank/DDBJ databases">
        <title>Complete sequence of Leptothrix cholodnii SP-6.</title>
        <authorList>
            <consortium name="US DOE Joint Genome Institute"/>
            <person name="Copeland A."/>
            <person name="Lucas S."/>
            <person name="Lapidus A."/>
            <person name="Glavina del Rio T."/>
            <person name="Dalin E."/>
            <person name="Tice H."/>
            <person name="Bruce D."/>
            <person name="Goodwin L."/>
            <person name="Pitluck S."/>
            <person name="Chertkov O."/>
            <person name="Brettin T."/>
            <person name="Detter J.C."/>
            <person name="Han C."/>
            <person name="Kuske C.R."/>
            <person name="Schmutz J."/>
            <person name="Larimer F."/>
            <person name="Land M."/>
            <person name="Hauser L."/>
            <person name="Kyrpides N."/>
            <person name="Lykidis A."/>
            <person name="Emerson D."/>
            <person name="Richardson P."/>
        </authorList>
    </citation>
    <scope>NUCLEOTIDE SEQUENCE [LARGE SCALE GENOMIC DNA]</scope>
    <source>
        <strain evidence="2">ATCC 51168 / LMG 8142 / SP-6</strain>
    </source>
</reference>
<dbReference type="STRING" id="395495.Lcho_1774"/>
<dbReference type="EMBL" id="CP001013">
    <property type="protein sequence ID" value="ACB34041.1"/>
    <property type="molecule type" value="Genomic_DNA"/>
</dbReference>
<dbReference type="eggNOG" id="ENOG5031VFB">
    <property type="taxonomic scope" value="Bacteria"/>
</dbReference>
<dbReference type="Proteomes" id="UP000001693">
    <property type="component" value="Chromosome"/>
</dbReference>
<evidence type="ECO:0000313" key="2">
    <source>
        <dbReference type="Proteomes" id="UP000001693"/>
    </source>
</evidence>